<keyword evidence="2" id="KW-0238">DNA-binding</keyword>
<dbReference type="PANTHER" id="PTHR43280">
    <property type="entry name" value="ARAC-FAMILY TRANSCRIPTIONAL REGULATOR"/>
    <property type="match status" value="1"/>
</dbReference>
<keyword evidence="1" id="KW-0805">Transcription regulation</keyword>
<dbReference type="SUPFAM" id="SSF51658">
    <property type="entry name" value="Xylose isomerase-like"/>
    <property type="match status" value="1"/>
</dbReference>
<dbReference type="PROSITE" id="PS01124">
    <property type="entry name" value="HTH_ARAC_FAMILY_2"/>
    <property type="match status" value="1"/>
</dbReference>
<dbReference type="PROSITE" id="PS00041">
    <property type="entry name" value="HTH_ARAC_FAMILY_1"/>
    <property type="match status" value="1"/>
</dbReference>
<dbReference type="InterPro" id="IPR013022">
    <property type="entry name" value="Xyl_isomerase-like_TIM-brl"/>
</dbReference>
<dbReference type="Proteomes" id="UP000823615">
    <property type="component" value="Unassembled WGS sequence"/>
</dbReference>
<evidence type="ECO:0000256" key="1">
    <source>
        <dbReference type="ARBA" id="ARBA00023015"/>
    </source>
</evidence>
<dbReference type="PANTHER" id="PTHR43280:SF28">
    <property type="entry name" value="HTH-TYPE TRANSCRIPTIONAL ACTIVATOR RHAS"/>
    <property type="match status" value="1"/>
</dbReference>
<reference evidence="5" key="1">
    <citation type="submission" date="2020-10" db="EMBL/GenBank/DDBJ databases">
        <authorList>
            <person name="Gilroy R."/>
        </authorList>
    </citation>
    <scope>NUCLEOTIDE SEQUENCE</scope>
    <source>
        <strain evidence="5">7293</strain>
    </source>
</reference>
<gene>
    <name evidence="5" type="ORF">IAA97_09315</name>
</gene>
<protein>
    <submittedName>
        <fullName evidence="5">Helix-turn-helix domain-containing protein</fullName>
    </submittedName>
</protein>
<dbReference type="InterPro" id="IPR037923">
    <property type="entry name" value="HTH-like"/>
</dbReference>
<dbReference type="InterPro" id="IPR018060">
    <property type="entry name" value="HTH_AraC"/>
</dbReference>
<reference evidence="5" key="2">
    <citation type="journal article" date="2021" name="PeerJ">
        <title>Extensive microbial diversity within the chicken gut microbiome revealed by metagenomics and culture.</title>
        <authorList>
            <person name="Gilroy R."/>
            <person name="Ravi A."/>
            <person name="Getino M."/>
            <person name="Pursley I."/>
            <person name="Horton D.L."/>
            <person name="Alikhan N.F."/>
            <person name="Baker D."/>
            <person name="Gharbi K."/>
            <person name="Hall N."/>
            <person name="Watson M."/>
            <person name="Adriaenssens E.M."/>
            <person name="Foster-Nyarko E."/>
            <person name="Jarju S."/>
            <person name="Secka A."/>
            <person name="Antonio M."/>
            <person name="Oren A."/>
            <person name="Chaudhuri R.R."/>
            <person name="La Ragione R."/>
            <person name="Hildebrand F."/>
            <person name="Pallen M.J."/>
        </authorList>
    </citation>
    <scope>NUCLEOTIDE SEQUENCE</scope>
    <source>
        <strain evidence="5">7293</strain>
    </source>
</reference>
<dbReference type="GO" id="GO:0043565">
    <property type="term" value="F:sequence-specific DNA binding"/>
    <property type="evidence" value="ECO:0007669"/>
    <property type="project" value="InterPro"/>
</dbReference>
<organism evidence="5 6">
    <name type="scientific">Candidatus Ornithospirochaeta stercoripullorum</name>
    <dbReference type="NCBI Taxonomy" id="2840899"/>
    <lineage>
        <taxon>Bacteria</taxon>
        <taxon>Pseudomonadati</taxon>
        <taxon>Spirochaetota</taxon>
        <taxon>Spirochaetia</taxon>
        <taxon>Spirochaetales</taxon>
        <taxon>Spirochaetaceae</taxon>
        <taxon>Spirochaetaceae incertae sedis</taxon>
        <taxon>Candidatus Ornithospirochaeta</taxon>
    </lineage>
</organism>
<dbReference type="InterPro" id="IPR003313">
    <property type="entry name" value="AraC-bd"/>
</dbReference>
<evidence type="ECO:0000256" key="2">
    <source>
        <dbReference type="ARBA" id="ARBA00023125"/>
    </source>
</evidence>
<dbReference type="SMART" id="SM00342">
    <property type="entry name" value="HTH_ARAC"/>
    <property type="match status" value="1"/>
</dbReference>
<dbReference type="InterPro" id="IPR009057">
    <property type="entry name" value="Homeodomain-like_sf"/>
</dbReference>
<dbReference type="AlphaFoldDB" id="A0A9D9E271"/>
<accession>A0A9D9E271</accession>
<comment type="caution">
    <text evidence="5">The sequence shown here is derived from an EMBL/GenBank/DDBJ whole genome shotgun (WGS) entry which is preliminary data.</text>
</comment>
<evidence type="ECO:0000256" key="3">
    <source>
        <dbReference type="ARBA" id="ARBA00023163"/>
    </source>
</evidence>
<dbReference type="InterPro" id="IPR018062">
    <property type="entry name" value="HTH_AraC-typ_CS"/>
</dbReference>
<keyword evidence="3" id="KW-0804">Transcription</keyword>
<feature type="domain" description="HTH araC/xylS-type" evidence="4">
    <location>
        <begin position="195"/>
        <end position="293"/>
    </location>
</feature>
<dbReference type="SUPFAM" id="SSF46689">
    <property type="entry name" value="Homeodomain-like"/>
    <property type="match status" value="2"/>
</dbReference>
<name>A0A9D9E271_9SPIO</name>
<sequence length="585" mass="65347">MADLMDSLYFEEGFSIMVNNDSDPLFLLIDYGSRTYPMNMANQHYHEFYEIFITLEDDAAHLLNGKYIQLHKGDIIFLRPHVLHMSIYPKRTVGQRRIIMNFYTDAPVYGMEYQAGKILSLFDSEEPVLRLPPTYLKKIVKSLNDIFCAGKSKESGWQLEIYSRFILFLLELSRNSRHNAYKAENHPGLPDLKMYAITEYIETHYMEPLSLSDIAERFAISPFYLSHQFTKIMGMSFITYIQKVRIRYALQMLSYTDARIHDIITDCGFSSSSQFNRTFSAFCSLSPSAFRKLSSQDKEIIISSLDPERSEVAPAAFPPRFKTLPRKRRGSSGTKIGLSAAALSPTDPHALKEKMLLLGAETVFLDIPESFHVVGSYKTIGSKKLAELAKECIDVSVLAVSGAQLSSEDDDERAQGIEECCAAIQVSAVLGAKYLAIKPGSDGSFDRFLLSLRIVVEKAAEAGVVIAVIPLQQSIVNGLKNASDVINAEPDVQIVLDALGMLDEDGKNNTFSFFEEVFSILSGRIVALLLRDRLDGHSVNLGKGIMAKTYPRIAALVDSSVPLIRAGAEPAAIPDDMVYIRRVFL</sequence>
<dbReference type="EMBL" id="JADIMT010000104">
    <property type="protein sequence ID" value="MBO8437160.1"/>
    <property type="molecule type" value="Genomic_DNA"/>
</dbReference>
<dbReference type="Pfam" id="PF01261">
    <property type="entry name" value="AP_endonuc_2"/>
    <property type="match status" value="1"/>
</dbReference>
<dbReference type="Pfam" id="PF12833">
    <property type="entry name" value="HTH_18"/>
    <property type="match status" value="1"/>
</dbReference>
<dbReference type="Gene3D" id="3.20.20.150">
    <property type="entry name" value="Divalent-metal-dependent TIM barrel enzymes"/>
    <property type="match status" value="1"/>
</dbReference>
<dbReference type="InterPro" id="IPR036237">
    <property type="entry name" value="Xyl_isomerase-like_sf"/>
</dbReference>
<dbReference type="GO" id="GO:0003700">
    <property type="term" value="F:DNA-binding transcription factor activity"/>
    <property type="evidence" value="ECO:0007669"/>
    <property type="project" value="InterPro"/>
</dbReference>
<dbReference type="Pfam" id="PF02311">
    <property type="entry name" value="AraC_binding"/>
    <property type="match status" value="1"/>
</dbReference>
<evidence type="ECO:0000313" key="6">
    <source>
        <dbReference type="Proteomes" id="UP000823615"/>
    </source>
</evidence>
<evidence type="ECO:0000313" key="5">
    <source>
        <dbReference type="EMBL" id="MBO8437160.1"/>
    </source>
</evidence>
<dbReference type="Gene3D" id="1.10.10.60">
    <property type="entry name" value="Homeodomain-like"/>
    <property type="match status" value="2"/>
</dbReference>
<evidence type="ECO:0000259" key="4">
    <source>
        <dbReference type="PROSITE" id="PS01124"/>
    </source>
</evidence>
<dbReference type="SUPFAM" id="SSF51215">
    <property type="entry name" value="Regulatory protein AraC"/>
    <property type="match status" value="1"/>
</dbReference>
<proteinExistence type="predicted"/>